<keyword evidence="4" id="KW-1185">Reference proteome</keyword>
<feature type="chain" id="PRO_5043674159" evidence="2">
    <location>
        <begin position="18"/>
        <end position="100"/>
    </location>
</feature>
<feature type="non-terminal residue" evidence="3">
    <location>
        <position position="1"/>
    </location>
</feature>
<feature type="signal peptide" evidence="2">
    <location>
        <begin position="1"/>
        <end position="17"/>
    </location>
</feature>
<gene>
    <name evidence="3" type="ORF">MNOR_LOCUS37562</name>
</gene>
<keyword evidence="2" id="KW-0732">Signal</keyword>
<name>A0AAV2SHT3_MEGNR</name>
<evidence type="ECO:0000313" key="4">
    <source>
        <dbReference type="Proteomes" id="UP001497623"/>
    </source>
</evidence>
<comment type="caution">
    <text evidence="3">The sequence shown here is derived from an EMBL/GenBank/DDBJ whole genome shotgun (WGS) entry which is preliminary data.</text>
</comment>
<evidence type="ECO:0000256" key="2">
    <source>
        <dbReference type="SAM" id="SignalP"/>
    </source>
</evidence>
<evidence type="ECO:0000313" key="3">
    <source>
        <dbReference type="EMBL" id="CAL4200735.1"/>
    </source>
</evidence>
<feature type="compositionally biased region" description="Acidic residues" evidence="1">
    <location>
        <begin position="91"/>
        <end position="100"/>
    </location>
</feature>
<organism evidence="3 4">
    <name type="scientific">Meganyctiphanes norvegica</name>
    <name type="common">Northern krill</name>
    <name type="synonym">Thysanopoda norvegica</name>
    <dbReference type="NCBI Taxonomy" id="48144"/>
    <lineage>
        <taxon>Eukaryota</taxon>
        <taxon>Metazoa</taxon>
        <taxon>Ecdysozoa</taxon>
        <taxon>Arthropoda</taxon>
        <taxon>Crustacea</taxon>
        <taxon>Multicrustacea</taxon>
        <taxon>Malacostraca</taxon>
        <taxon>Eumalacostraca</taxon>
        <taxon>Eucarida</taxon>
        <taxon>Euphausiacea</taxon>
        <taxon>Euphausiidae</taxon>
        <taxon>Meganyctiphanes</taxon>
    </lineage>
</organism>
<reference evidence="3 4" key="1">
    <citation type="submission" date="2024-05" db="EMBL/GenBank/DDBJ databases">
        <authorList>
            <person name="Wallberg A."/>
        </authorList>
    </citation>
    <scope>NUCLEOTIDE SEQUENCE [LARGE SCALE GENOMIC DNA]</scope>
</reference>
<proteinExistence type="predicted"/>
<dbReference type="AlphaFoldDB" id="A0AAV2SHT3"/>
<sequence length="100" mass="11099">SLVLLLITILVFLTHNAFHWFKDFSPVEYKETGNLNGEVDDGELGSSGAEVITTYEVATQFVPAVLRDAPTGVEQSYEYVSQHRKYGTQPDDSEEPEASC</sequence>
<dbReference type="EMBL" id="CAXKWB010076753">
    <property type="protein sequence ID" value="CAL4200735.1"/>
    <property type="molecule type" value="Genomic_DNA"/>
</dbReference>
<evidence type="ECO:0000256" key="1">
    <source>
        <dbReference type="SAM" id="MobiDB-lite"/>
    </source>
</evidence>
<feature type="region of interest" description="Disordered" evidence="1">
    <location>
        <begin position="78"/>
        <end position="100"/>
    </location>
</feature>
<accession>A0AAV2SHT3</accession>
<protein>
    <submittedName>
        <fullName evidence="3">Uncharacterized protein</fullName>
    </submittedName>
</protein>
<dbReference type="Proteomes" id="UP001497623">
    <property type="component" value="Unassembled WGS sequence"/>
</dbReference>
<feature type="non-terminal residue" evidence="3">
    <location>
        <position position="100"/>
    </location>
</feature>